<evidence type="ECO:0000313" key="2">
    <source>
        <dbReference type="EMBL" id="GAA0460801.1"/>
    </source>
</evidence>
<evidence type="ECO:0000313" key="3">
    <source>
        <dbReference type="Proteomes" id="UP001500909"/>
    </source>
</evidence>
<reference evidence="3" key="1">
    <citation type="journal article" date="2019" name="Int. J. Syst. Evol. Microbiol.">
        <title>The Global Catalogue of Microorganisms (GCM) 10K type strain sequencing project: providing services to taxonomists for standard genome sequencing and annotation.</title>
        <authorList>
            <consortium name="The Broad Institute Genomics Platform"/>
            <consortium name="The Broad Institute Genome Sequencing Center for Infectious Disease"/>
            <person name="Wu L."/>
            <person name="Ma J."/>
        </authorList>
    </citation>
    <scope>NUCLEOTIDE SEQUENCE [LARGE SCALE GENOMIC DNA]</scope>
    <source>
        <strain evidence="3">JCM 4805</strain>
    </source>
</reference>
<feature type="region of interest" description="Disordered" evidence="1">
    <location>
        <begin position="74"/>
        <end position="151"/>
    </location>
</feature>
<proteinExistence type="predicted"/>
<organism evidence="2 3">
    <name type="scientific">Streptomyces olivaceiscleroticus</name>
    <dbReference type="NCBI Taxonomy" id="68245"/>
    <lineage>
        <taxon>Bacteria</taxon>
        <taxon>Bacillati</taxon>
        <taxon>Actinomycetota</taxon>
        <taxon>Actinomycetes</taxon>
        <taxon>Kitasatosporales</taxon>
        <taxon>Streptomycetaceae</taxon>
        <taxon>Streptomyces</taxon>
    </lineage>
</organism>
<accession>A0ABP3JT35</accession>
<evidence type="ECO:0000256" key="1">
    <source>
        <dbReference type="SAM" id="MobiDB-lite"/>
    </source>
</evidence>
<gene>
    <name evidence="2" type="ORF">GCM10010361_25870</name>
</gene>
<feature type="compositionally biased region" description="Low complexity" evidence="1">
    <location>
        <begin position="87"/>
        <end position="99"/>
    </location>
</feature>
<dbReference type="Proteomes" id="UP001500909">
    <property type="component" value="Unassembled WGS sequence"/>
</dbReference>
<name>A0ABP3JT35_9ACTN</name>
<keyword evidence="3" id="KW-1185">Reference proteome</keyword>
<protein>
    <submittedName>
        <fullName evidence="2">Uncharacterized protein</fullName>
    </submittedName>
</protein>
<sequence length="151" mass="15796">MYGKVSFLHSEGWRAQVHTRLDEGGCCTDGIDSSATFGRACAARDARTLGRTFRPLLTLSALLIAWKRRDGNVSRHAAAQGSSKAFVTGTSRVRGRTTGDAATGKSPPPVAPKVLSASAAHRRPGCRESRSDPALAPGRSGDPGATPAHNC</sequence>
<comment type="caution">
    <text evidence="2">The sequence shown here is derived from an EMBL/GenBank/DDBJ whole genome shotgun (WGS) entry which is preliminary data.</text>
</comment>
<dbReference type="EMBL" id="BAAABY010000021">
    <property type="protein sequence ID" value="GAA0460801.1"/>
    <property type="molecule type" value="Genomic_DNA"/>
</dbReference>